<dbReference type="InterPro" id="IPR018760">
    <property type="entry name" value="DUF2326"/>
</dbReference>
<dbReference type="Proteomes" id="UP000243739">
    <property type="component" value="Unassembled WGS sequence"/>
</dbReference>
<gene>
    <name evidence="2" type="ORF">BHF71_06785</name>
</gene>
<evidence type="ECO:0000313" key="2">
    <source>
        <dbReference type="EMBL" id="OEG00057.1"/>
    </source>
</evidence>
<dbReference type="EMBL" id="MIJF01000009">
    <property type="protein sequence ID" value="OEG00057.1"/>
    <property type="molecule type" value="Genomic_DNA"/>
</dbReference>
<reference evidence="2 3" key="1">
    <citation type="submission" date="2016-09" db="EMBL/GenBank/DDBJ databases">
        <title>Draft genome sequence for the type strain of Vulcanibacillus modesticaldus BR, a strictly anaerobic, moderately thermophilic, and nitrate-reducing bacterium from deep sea-hydrothermal vents of the Mid-Atlantic Ridge.</title>
        <authorList>
            <person name="Abin C.A."/>
            <person name="Hollibaugh J.T."/>
        </authorList>
    </citation>
    <scope>NUCLEOTIDE SEQUENCE [LARGE SCALE GENOMIC DNA]</scope>
    <source>
        <strain evidence="2 3">BR</strain>
    </source>
</reference>
<keyword evidence="3" id="KW-1185">Reference proteome</keyword>
<dbReference type="Pfam" id="PF10088">
    <property type="entry name" value="DUF2326"/>
    <property type="match status" value="1"/>
</dbReference>
<proteinExistence type="predicted"/>
<protein>
    <recommendedName>
        <fullName evidence="1">DUF2326 domain-containing protein</fullName>
    </recommendedName>
</protein>
<evidence type="ECO:0000259" key="1">
    <source>
        <dbReference type="Pfam" id="PF10088"/>
    </source>
</evidence>
<organism evidence="2 3">
    <name type="scientific">Vulcanibacillus modesticaldus</name>
    <dbReference type="NCBI Taxonomy" id="337097"/>
    <lineage>
        <taxon>Bacteria</taxon>
        <taxon>Bacillati</taxon>
        <taxon>Bacillota</taxon>
        <taxon>Bacilli</taxon>
        <taxon>Bacillales</taxon>
        <taxon>Bacillaceae</taxon>
        <taxon>Vulcanibacillus</taxon>
    </lineage>
</organism>
<comment type="caution">
    <text evidence="2">The sequence shown here is derived from an EMBL/GenBank/DDBJ whole genome shotgun (WGS) entry which is preliminary data.</text>
</comment>
<feature type="domain" description="DUF2326" evidence="1">
    <location>
        <begin position="21"/>
        <end position="118"/>
    </location>
</feature>
<accession>A0A1D2YWR1</accession>
<sequence>MFTYNKNWKNEKGSSPFTVSNMSGNPGTGKKRGQIVAFDLAYLKYLHEENIEFPRFIIHDKLENTHINQLETIFNICNKIKGQYIVPILRERIDKIEPALIKQATILELSQDDKFFKID</sequence>
<dbReference type="AlphaFoldDB" id="A0A1D2YWR1"/>
<dbReference type="STRING" id="337097.BHF71_06785"/>
<name>A0A1D2YWR1_9BACI</name>
<evidence type="ECO:0000313" key="3">
    <source>
        <dbReference type="Proteomes" id="UP000243739"/>
    </source>
</evidence>